<evidence type="ECO:0000313" key="1">
    <source>
        <dbReference type="EMBL" id="CAB4135827.1"/>
    </source>
</evidence>
<gene>
    <name evidence="1" type="ORF">UFOVP286_76</name>
</gene>
<protein>
    <submittedName>
        <fullName evidence="1">Uncharacterized protein</fullName>
    </submittedName>
</protein>
<organism evidence="1">
    <name type="scientific">uncultured Caudovirales phage</name>
    <dbReference type="NCBI Taxonomy" id="2100421"/>
    <lineage>
        <taxon>Viruses</taxon>
        <taxon>Duplodnaviria</taxon>
        <taxon>Heunggongvirae</taxon>
        <taxon>Uroviricota</taxon>
        <taxon>Caudoviricetes</taxon>
        <taxon>Peduoviridae</taxon>
        <taxon>Maltschvirus</taxon>
        <taxon>Maltschvirus maltsch</taxon>
    </lineage>
</organism>
<accession>A0A6J5LRY1</accession>
<dbReference type="EMBL" id="LR796304">
    <property type="protein sequence ID" value="CAB4135827.1"/>
    <property type="molecule type" value="Genomic_DNA"/>
</dbReference>
<sequence length="236" mass="27636">MIKALGKFITKTTQNKENLELKQIINRLAFIKTKRSYNSYKRGNCFKSKKQEISTAGKEFKMIFNLDNIIYLDCRSEDYKHMFSYASNHIDNLFSYDSDEPVLIFLKNGTKEAIKKANELAGTLNSHHITLFILDCYVYNFATNEKFLDELQVKFVECLRAELNYKLIPESRLKSFEDRHPRLHIPSIAIELQNIDQLFSTNSTGILEPQENSHFTVFDCEKVFKIKNFITTNPIY</sequence>
<reference evidence="1" key="1">
    <citation type="submission" date="2020-04" db="EMBL/GenBank/DDBJ databases">
        <authorList>
            <person name="Chiriac C."/>
            <person name="Salcher M."/>
            <person name="Ghai R."/>
            <person name="Kavagutti S V."/>
        </authorList>
    </citation>
    <scope>NUCLEOTIDE SEQUENCE</scope>
</reference>
<name>A0A6J5LRY1_9CAUD</name>
<proteinExistence type="predicted"/>